<dbReference type="AlphaFoldDB" id="W8ESU2"/>
<gene>
    <name evidence="1" type="ORF">Hsw_0629</name>
</gene>
<accession>W8ESU2</accession>
<reference evidence="1 2" key="1">
    <citation type="submission" date="2014-01" db="EMBL/GenBank/DDBJ databases">
        <title>Complete genome sequence of ionizing-radiation resistance bacterium Hymenobacter swuensis DY53.</title>
        <authorList>
            <person name="Jung J.-H."/>
            <person name="Jeong S.-W."/>
            <person name="Joe M.-H."/>
            <person name="Cho y.-j."/>
            <person name="Kim M.-K."/>
            <person name="Lim S.-Y."/>
        </authorList>
    </citation>
    <scope>NUCLEOTIDE SEQUENCE [LARGE SCALE GENOMIC DNA]</scope>
    <source>
        <strain evidence="1 2">DY53</strain>
    </source>
</reference>
<keyword evidence="2" id="KW-1185">Reference proteome</keyword>
<organism evidence="1 2">
    <name type="scientific">Hymenobacter swuensis DY53</name>
    <dbReference type="NCBI Taxonomy" id="1227739"/>
    <lineage>
        <taxon>Bacteria</taxon>
        <taxon>Pseudomonadati</taxon>
        <taxon>Bacteroidota</taxon>
        <taxon>Cytophagia</taxon>
        <taxon>Cytophagales</taxon>
        <taxon>Hymenobacteraceae</taxon>
        <taxon>Hymenobacter</taxon>
    </lineage>
</organism>
<protein>
    <submittedName>
        <fullName evidence="1">Uncharacterized protein</fullName>
    </submittedName>
</protein>
<evidence type="ECO:0000313" key="2">
    <source>
        <dbReference type="Proteomes" id="UP000019423"/>
    </source>
</evidence>
<name>W8ESU2_9BACT</name>
<dbReference type="Proteomes" id="UP000019423">
    <property type="component" value="Chromosome"/>
</dbReference>
<dbReference type="HOGENOM" id="CLU_3252659_0_0_10"/>
<dbReference type="EMBL" id="CP007145">
    <property type="protein sequence ID" value="AHJ96224.1"/>
    <property type="molecule type" value="Genomic_DNA"/>
</dbReference>
<sequence length="42" mass="4519">MLTTKEPAPATVRALFVSFRRGCVDNAGGLIGFNWLSPAVVR</sequence>
<dbReference type="STRING" id="1227739.Hsw_0629"/>
<dbReference type="KEGG" id="hsw:Hsw_0629"/>
<proteinExistence type="predicted"/>
<evidence type="ECO:0000313" key="1">
    <source>
        <dbReference type="EMBL" id="AHJ96224.1"/>
    </source>
</evidence>